<evidence type="ECO:0008006" key="3">
    <source>
        <dbReference type="Google" id="ProtNLM"/>
    </source>
</evidence>
<dbReference type="GeneID" id="14869821"/>
<dbReference type="InterPro" id="IPR052050">
    <property type="entry name" value="SecEffector_AnkRepeat"/>
</dbReference>
<dbReference type="Proteomes" id="UP000007797">
    <property type="component" value="Unassembled WGS sequence"/>
</dbReference>
<gene>
    <name evidence="1" type="ORF">DFA_08598</name>
</gene>
<dbReference type="RefSeq" id="XP_004356086.1">
    <property type="nucleotide sequence ID" value="XM_004356033.1"/>
</dbReference>
<keyword evidence="2" id="KW-1185">Reference proteome</keyword>
<evidence type="ECO:0000313" key="2">
    <source>
        <dbReference type="Proteomes" id="UP000007797"/>
    </source>
</evidence>
<dbReference type="SUPFAM" id="SSF48403">
    <property type="entry name" value="Ankyrin repeat"/>
    <property type="match status" value="1"/>
</dbReference>
<dbReference type="AlphaFoldDB" id="F4Q392"/>
<dbReference type="PANTHER" id="PTHR46586:SF3">
    <property type="entry name" value="ANKYRIN REPEAT-CONTAINING PROTEIN"/>
    <property type="match status" value="1"/>
</dbReference>
<sequence length="554" mass="65184">MEDRDNNNKNINNNIINNDRFNDIFYKVFKSTYLIQCIFKHVRGKRLICLGSDGNLPADPLRTFAYKDIRSVHWMIENSYFGLLKDKLARRQPTSTINSIDIALMCKKCAPSSPAEIVPLPQLPFKFDNLVDSHFYLTPELFEMIFSSKALAELTECPREYLQWLGDLPFVYWDIQSLHRRDWSLPDSLASIKELKKQIEKQKKCINFVSLNTIDMIDYIESKFFDPDLKEKRIKEYFVQKVPPMDMIDEKEYKWVYMRWIIESKRFKTIRDKDRWVENWQAIYYQDRGNKVWNDIIRRAIKNHYTNPHTPYLLCPDETPDDNDDTPLENYQQVSSFVAVRHGYLAFTKKLYQIYTPSDDVRDINNHGYVNQLGLLNTASEHNQVECAKWIIEQIKTDTFAESVKVEHIQIALETAMSWGHYEITDLILSQFPDTLFTTSLLEVAATSGNIEFFKSLLHRVKTNYLFVPLQRTLLNAMRSGSMELVLYILQQLLKLDTSSLSYSYFTFIHTTVRNGHFEITKMLLTSLKKFMNKDSISTMLADIIKRDPITKIL</sequence>
<name>F4Q392_CACFS</name>
<dbReference type="KEGG" id="dfa:DFA_08598"/>
<protein>
    <recommendedName>
        <fullName evidence="3">Ankyrin repeat-containing protein</fullName>
    </recommendedName>
</protein>
<organism evidence="1 2">
    <name type="scientific">Cavenderia fasciculata</name>
    <name type="common">Slime mold</name>
    <name type="synonym">Dictyostelium fasciculatum</name>
    <dbReference type="NCBI Taxonomy" id="261658"/>
    <lineage>
        <taxon>Eukaryota</taxon>
        <taxon>Amoebozoa</taxon>
        <taxon>Evosea</taxon>
        <taxon>Eumycetozoa</taxon>
        <taxon>Dictyostelia</taxon>
        <taxon>Acytosteliales</taxon>
        <taxon>Cavenderiaceae</taxon>
        <taxon>Cavenderia</taxon>
    </lineage>
</organism>
<proteinExistence type="predicted"/>
<accession>F4Q392</accession>
<evidence type="ECO:0000313" key="1">
    <source>
        <dbReference type="EMBL" id="EGG17602.1"/>
    </source>
</evidence>
<dbReference type="Gene3D" id="1.25.40.20">
    <property type="entry name" value="Ankyrin repeat-containing domain"/>
    <property type="match status" value="1"/>
</dbReference>
<dbReference type="InterPro" id="IPR036770">
    <property type="entry name" value="Ankyrin_rpt-contain_sf"/>
</dbReference>
<dbReference type="PANTHER" id="PTHR46586">
    <property type="entry name" value="ANKYRIN REPEAT-CONTAINING PROTEIN"/>
    <property type="match status" value="1"/>
</dbReference>
<reference evidence="2" key="1">
    <citation type="journal article" date="2011" name="Genome Res.">
        <title>Phylogeny-wide analysis of social amoeba genomes highlights ancient origins for complex intercellular communication.</title>
        <authorList>
            <person name="Heidel A.J."/>
            <person name="Lawal H.M."/>
            <person name="Felder M."/>
            <person name="Schilde C."/>
            <person name="Helps N.R."/>
            <person name="Tunggal B."/>
            <person name="Rivero F."/>
            <person name="John U."/>
            <person name="Schleicher M."/>
            <person name="Eichinger L."/>
            <person name="Platzer M."/>
            <person name="Noegel A.A."/>
            <person name="Schaap P."/>
            <person name="Gloeckner G."/>
        </authorList>
    </citation>
    <scope>NUCLEOTIDE SEQUENCE [LARGE SCALE GENOMIC DNA]</scope>
    <source>
        <strain evidence="2">SH3</strain>
    </source>
</reference>
<dbReference type="EMBL" id="GL883021">
    <property type="protein sequence ID" value="EGG17602.1"/>
    <property type="molecule type" value="Genomic_DNA"/>
</dbReference>